<dbReference type="Pfam" id="PF01547">
    <property type="entry name" value="SBP_bac_1"/>
    <property type="match status" value="1"/>
</dbReference>
<dbReference type="Proteomes" id="UP000184080">
    <property type="component" value="Unassembled WGS sequence"/>
</dbReference>
<accession>A0A1M6B5U1</accession>
<dbReference type="AlphaFoldDB" id="A0A1M6B5U1"/>
<dbReference type="PANTHER" id="PTHR30061:SF50">
    <property type="entry name" value="MALTOSE_MALTODEXTRIN-BINDING PERIPLASMIC PROTEIN"/>
    <property type="match status" value="1"/>
</dbReference>
<dbReference type="Gene3D" id="3.40.190.10">
    <property type="entry name" value="Periplasmic binding protein-like II"/>
    <property type="match status" value="1"/>
</dbReference>
<keyword evidence="2" id="KW-0813">Transport</keyword>
<dbReference type="PANTHER" id="PTHR30061">
    <property type="entry name" value="MALTOSE-BINDING PERIPLASMIC PROTEIN"/>
    <property type="match status" value="1"/>
</dbReference>
<comment type="similarity">
    <text evidence="1">Belongs to the bacterial solute-binding protein 1 family.</text>
</comment>
<gene>
    <name evidence="4" type="ORF">SAMN05444401_0636</name>
</gene>
<dbReference type="SUPFAM" id="SSF53850">
    <property type="entry name" value="Periplasmic binding protein-like II"/>
    <property type="match status" value="1"/>
</dbReference>
<proteinExistence type="inferred from homology"/>
<evidence type="ECO:0000313" key="4">
    <source>
        <dbReference type="EMBL" id="SHI43938.1"/>
    </source>
</evidence>
<evidence type="ECO:0000313" key="5">
    <source>
        <dbReference type="Proteomes" id="UP000184080"/>
    </source>
</evidence>
<dbReference type="InterPro" id="IPR006059">
    <property type="entry name" value="SBP"/>
</dbReference>
<evidence type="ECO:0000256" key="3">
    <source>
        <dbReference type="ARBA" id="ARBA00022729"/>
    </source>
</evidence>
<dbReference type="GO" id="GO:1901982">
    <property type="term" value="F:maltose binding"/>
    <property type="evidence" value="ECO:0007669"/>
    <property type="project" value="TreeGrafter"/>
</dbReference>
<reference evidence="4 5" key="1">
    <citation type="submission" date="2016-11" db="EMBL/GenBank/DDBJ databases">
        <authorList>
            <person name="Jaros S."/>
            <person name="Januszkiewicz K."/>
            <person name="Wedrychowicz H."/>
        </authorList>
    </citation>
    <scope>NUCLEOTIDE SEQUENCE [LARGE SCALE GENOMIC DNA]</scope>
    <source>
        <strain evidence="4 5">DSM 21864</strain>
    </source>
</reference>
<dbReference type="GO" id="GO:0015768">
    <property type="term" value="P:maltose transport"/>
    <property type="evidence" value="ECO:0007669"/>
    <property type="project" value="TreeGrafter"/>
</dbReference>
<keyword evidence="5" id="KW-1185">Reference proteome</keyword>
<name>A0A1M6B5U1_9CLOT</name>
<organism evidence="4 5">
    <name type="scientific">Clostridium amylolyticum</name>
    <dbReference type="NCBI Taxonomy" id="1121298"/>
    <lineage>
        <taxon>Bacteria</taxon>
        <taxon>Bacillati</taxon>
        <taxon>Bacillota</taxon>
        <taxon>Clostridia</taxon>
        <taxon>Eubacteriales</taxon>
        <taxon>Clostridiaceae</taxon>
        <taxon>Clostridium</taxon>
    </lineage>
</organism>
<dbReference type="STRING" id="1121298.SAMN05444401_0636"/>
<dbReference type="EMBL" id="FQZO01000001">
    <property type="protein sequence ID" value="SHI43938.1"/>
    <property type="molecule type" value="Genomic_DNA"/>
</dbReference>
<protein>
    <submittedName>
        <fullName evidence="4">Carbohydrate ABC transporter substrate-binding protein, CUT1 family</fullName>
    </submittedName>
</protein>
<sequence>MKKKILSGILCLMFLVSGCSDKTKKENSDLDNKLKGNITIWSTEKHYAFLKSSSEKFQTKYPEVKINLQQKTTEEVNNNFLEGYLKAEEKPDVITIKSNFISLYSEDKELFEPLNNIISPYEKNFYKGRLDEVKKDSQYVAFPMDSNPAALLYRRDILDAAEIYPEDINTWNRFIEGGEKLKASFKGQKKMLGISSKNYNEVVALLANELSMETYFKESNMTSTISKYEKILNVLKKLSESSNIAIFQSEEELLKSFTEGNIGFIVGYPEYIPKLVSEKPNYGIKQLPSFEPGGNNNAQLPAYNLALLKNSEDKEIAQKFVEFTLTNSDALVESMLKYGNFPAYIPTYSHSDFDNKIDCFSKQKVYSIFEISYKNSPNIKYNSYTKDIEGIFYNSVDSLLKGERTEIVLNKLMKDINELAIKRQP</sequence>
<dbReference type="RefSeq" id="WP_073003753.1">
    <property type="nucleotide sequence ID" value="NZ_FQZO01000001.1"/>
</dbReference>
<evidence type="ECO:0000256" key="2">
    <source>
        <dbReference type="ARBA" id="ARBA00022448"/>
    </source>
</evidence>
<keyword evidence="3" id="KW-0732">Signal</keyword>
<evidence type="ECO:0000256" key="1">
    <source>
        <dbReference type="ARBA" id="ARBA00008520"/>
    </source>
</evidence>
<dbReference type="GO" id="GO:0055052">
    <property type="term" value="C:ATP-binding cassette (ABC) transporter complex, substrate-binding subunit-containing"/>
    <property type="evidence" value="ECO:0007669"/>
    <property type="project" value="TreeGrafter"/>
</dbReference>
<dbReference type="PROSITE" id="PS51257">
    <property type="entry name" value="PROKAR_LIPOPROTEIN"/>
    <property type="match status" value="1"/>
</dbReference>
<dbReference type="OrthoDB" id="9768630at2"/>
<dbReference type="GO" id="GO:0042956">
    <property type="term" value="P:maltodextrin transmembrane transport"/>
    <property type="evidence" value="ECO:0007669"/>
    <property type="project" value="TreeGrafter"/>
</dbReference>